<keyword evidence="2 4" id="KW-0378">Hydrolase</keyword>
<sequence>MSLVWAALLQLMTAPLPDTVSAQAKAGLAADAARPAAGPAMAERRARADAIQQEIGARQRARYGVTMREGVIAGVPVREFVPRRSPRDDAVLLNLHGGGFVVDSGSITENVPVAALTGQRVVAVRYRLSPEHRFPTAVDDALNVYRALLRERPNRRILLYGTSAGAILSAELVARLRVEHLPLPAALGFFSGSADLATPGDSAALFLRDGAAAATALAGLYAPGRAPADPAVSPARGSLAGWPPTLCLSSSRDVLLSATASFCRAVDDAGGDARLVVYDGLPHAFWSYIEAPESDAAFATMTRFLTRHLEPRR</sequence>
<dbReference type="PANTHER" id="PTHR48081">
    <property type="entry name" value="AB HYDROLASE SUPERFAMILY PROTEIN C4A8.06C"/>
    <property type="match status" value="1"/>
</dbReference>
<dbReference type="InterPro" id="IPR029058">
    <property type="entry name" value="AB_hydrolase_fold"/>
</dbReference>
<dbReference type="SUPFAM" id="SSF53474">
    <property type="entry name" value="alpha/beta-Hydrolases"/>
    <property type="match status" value="1"/>
</dbReference>
<evidence type="ECO:0000259" key="3">
    <source>
        <dbReference type="Pfam" id="PF07859"/>
    </source>
</evidence>
<dbReference type="Proteomes" id="UP000249229">
    <property type="component" value="Unassembled WGS sequence"/>
</dbReference>
<dbReference type="AlphaFoldDB" id="A0A2W5PBK9"/>
<reference evidence="4 5" key="1">
    <citation type="submission" date="2017-08" db="EMBL/GenBank/DDBJ databases">
        <title>Infants hospitalized years apart are colonized by the same room-sourced microbial strains.</title>
        <authorList>
            <person name="Brooks B."/>
            <person name="Olm M.R."/>
            <person name="Firek B.A."/>
            <person name="Baker R."/>
            <person name="Thomas B.C."/>
            <person name="Morowitz M.J."/>
            <person name="Banfield J.F."/>
        </authorList>
    </citation>
    <scope>NUCLEOTIDE SEQUENCE [LARGE SCALE GENOMIC DNA]</scope>
    <source>
        <strain evidence="4">S2_005_001_R1_22</strain>
    </source>
</reference>
<evidence type="ECO:0000256" key="2">
    <source>
        <dbReference type="ARBA" id="ARBA00022801"/>
    </source>
</evidence>
<organism evidence="4 5">
    <name type="scientific">Sphingomonas taxi</name>
    <dbReference type="NCBI Taxonomy" id="1549858"/>
    <lineage>
        <taxon>Bacteria</taxon>
        <taxon>Pseudomonadati</taxon>
        <taxon>Pseudomonadota</taxon>
        <taxon>Alphaproteobacteria</taxon>
        <taxon>Sphingomonadales</taxon>
        <taxon>Sphingomonadaceae</taxon>
        <taxon>Sphingomonas</taxon>
    </lineage>
</organism>
<dbReference type="InterPro" id="IPR050300">
    <property type="entry name" value="GDXG_lipolytic_enzyme"/>
</dbReference>
<gene>
    <name evidence="4" type="ORF">DI544_01975</name>
</gene>
<comment type="similarity">
    <text evidence="1">Belongs to the 'GDXG' lipolytic enzyme family.</text>
</comment>
<dbReference type="InterPro" id="IPR013094">
    <property type="entry name" value="AB_hydrolase_3"/>
</dbReference>
<evidence type="ECO:0000313" key="4">
    <source>
        <dbReference type="EMBL" id="PZQ62976.1"/>
    </source>
</evidence>
<dbReference type="Pfam" id="PF07859">
    <property type="entry name" value="Abhydrolase_3"/>
    <property type="match status" value="1"/>
</dbReference>
<protein>
    <submittedName>
        <fullName evidence="4">Alpha/beta hydrolase</fullName>
    </submittedName>
</protein>
<dbReference type="Gene3D" id="3.40.50.1820">
    <property type="entry name" value="alpha/beta hydrolase"/>
    <property type="match status" value="1"/>
</dbReference>
<dbReference type="GO" id="GO:0004806">
    <property type="term" value="F:triacylglycerol lipase activity"/>
    <property type="evidence" value="ECO:0007669"/>
    <property type="project" value="TreeGrafter"/>
</dbReference>
<accession>A0A2W5PBK9</accession>
<comment type="caution">
    <text evidence="4">The sequence shown here is derived from an EMBL/GenBank/DDBJ whole genome shotgun (WGS) entry which is preliminary data.</text>
</comment>
<name>A0A2W5PBK9_9SPHN</name>
<dbReference type="PANTHER" id="PTHR48081:SF30">
    <property type="entry name" value="ACETYL-HYDROLASE LIPR-RELATED"/>
    <property type="match status" value="1"/>
</dbReference>
<evidence type="ECO:0000313" key="5">
    <source>
        <dbReference type="Proteomes" id="UP000249229"/>
    </source>
</evidence>
<evidence type="ECO:0000256" key="1">
    <source>
        <dbReference type="ARBA" id="ARBA00010515"/>
    </source>
</evidence>
<feature type="domain" description="Alpha/beta hydrolase fold-3" evidence="3">
    <location>
        <begin position="92"/>
        <end position="286"/>
    </location>
</feature>
<proteinExistence type="inferred from homology"/>
<dbReference type="EMBL" id="QFQI01000001">
    <property type="protein sequence ID" value="PZQ62976.1"/>
    <property type="molecule type" value="Genomic_DNA"/>
</dbReference>